<name>A0A0E0KP13_ORYPU</name>
<reference evidence="1" key="1">
    <citation type="submission" date="2015-04" db="UniProtKB">
        <authorList>
            <consortium name="EnsemblPlants"/>
        </authorList>
    </citation>
    <scope>IDENTIFICATION</scope>
</reference>
<evidence type="ECO:0000313" key="1">
    <source>
        <dbReference type="EnsemblPlants" id="OPUNC04G06310.1"/>
    </source>
</evidence>
<dbReference type="EnsemblPlants" id="OPUNC04G06310.1">
    <property type="protein sequence ID" value="OPUNC04G06310.1"/>
    <property type="gene ID" value="OPUNC04G06310"/>
</dbReference>
<dbReference type="Gramene" id="OPUNC04G06310.1">
    <property type="protein sequence ID" value="OPUNC04G06310.1"/>
    <property type="gene ID" value="OPUNC04G06310"/>
</dbReference>
<keyword evidence="2" id="KW-1185">Reference proteome</keyword>
<sequence>MADEEVIRDNTAHLICVFRAIGYDPYFGKKLDLELMDGKKWQCSKEAALDSMYSQPYPPSSQPPLGCPNYFGKEEQPSLYYLSSHDQHHKDDNLSNLACFYCTRLDAGFSIIATAIEEFLSA</sequence>
<proteinExistence type="predicted"/>
<evidence type="ECO:0000313" key="2">
    <source>
        <dbReference type="Proteomes" id="UP000026962"/>
    </source>
</evidence>
<dbReference type="Proteomes" id="UP000026962">
    <property type="component" value="Chromosome 4"/>
</dbReference>
<dbReference type="AlphaFoldDB" id="A0A0E0KP13"/>
<reference evidence="1" key="2">
    <citation type="submission" date="2018-05" db="EMBL/GenBank/DDBJ databases">
        <title>OpunRS2 (Oryza punctata Reference Sequence Version 2).</title>
        <authorList>
            <person name="Zhang J."/>
            <person name="Kudrna D."/>
            <person name="Lee S."/>
            <person name="Talag J."/>
            <person name="Welchert J."/>
            <person name="Wing R.A."/>
        </authorList>
    </citation>
    <scope>NUCLEOTIDE SEQUENCE [LARGE SCALE GENOMIC DNA]</scope>
</reference>
<organism evidence="1">
    <name type="scientific">Oryza punctata</name>
    <name type="common">Red rice</name>
    <dbReference type="NCBI Taxonomy" id="4537"/>
    <lineage>
        <taxon>Eukaryota</taxon>
        <taxon>Viridiplantae</taxon>
        <taxon>Streptophyta</taxon>
        <taxon>Embryophyta</taxon>
        <taxon>Tracheophyta</taxon>
        <taxon>Spermatophyta</taxon>
        <taxon>Magnoliopsida</taxon>
        <taxon>Liliopsida</taxon>
        <taxon>Poales</taxon>
        <taxon>Poaceae</taxon>
        <taxon>BOP clade</taxon>
        <taxon>Oryzoideae</taxon>
        <taxon>Oryzeae</taxon>
        <taxon>Oryzinae</taxon>
        <taxon>Oryza</taxon>
    </lineage>
</organism>
<protein>
    <submittedName>
        <fullName evidence="1">Uncharacterized protein</fullName>
    </submittedName>
</protein>
<dbReference type="HOGENOM" id="CLU_2030509_0_0_1"/>
<accession>A0A0E0KP13</accession>